<name>A0A2Z7D0H7_9LAMI</name>
<proteinExistence type="predicted"/>
<evidence type="ECO:0000256" key="1">
    <source>
        <dbReference type="SAM" id="MobiDB-lite"/>
    </source>
</evidence>
<dbReference type="AlphaFoldDB" id="A0A2Z7D0H7"/>
<protein>
    <submittedName>
        <fullName evidence="2">Uncharacterized protein</fullName>
    </submittedName>
</protein>
<keyword evidence="3" id="KW-1185">Reference proteome</keyword>
<dbReference type="Proteomes" id="UP000250235">
    <property type="component" value="Unassembled WGS sequence"/>
</dbReference>
<reference evidence="2 3" key="1">
    <citation type="journal article" date="2015" name="Proc. Natl. Acad. Sci. U.S.A.">
        <title>The resurrection genome of Boea hygrometrica: A blueprint for survival of dehydration.</title>
        <authorList>
            <person name="Xiao L."/>
            <person name="Yang G."/>
            <person name="Zhang L."/>
            <person name="Yang X."/>
            <person name="Zhao S."/>
            <person name="Ji Z."/>
            <person name="Zhou Q."/>
            <person name="Hu M."/>
            <person name="Wang Y."/>
            <person name="Chen M."/>
            <person name="Xu Y."/>
            <person name="Jin H."/>
            <person name="Xiao X."/>
            <person name="Hu G."/>
            <person name="Bao F."/>
            <person name="Hu Y."/>
            <person name="Wan P."/>
            <person name="Li L."/>
            <person name="Deng X."/>
            <person name="Kuang T."/>
            <person name="Xiang C."/>
            <person name="Zhu J.K."/>
            <person name="Oliver M.J."/>
            <person name="He Y."/>
        </authorList>
    </citation>
    <scope>NUCLEOTIDE SEQUENCE [LARGE SCALE GENOMIC DNA]</scope>
    <source>
        <strain evidence="3">cv. XS01</strain>
    </source>
</reference>
<organism evidence="2 3">
    <name type="scientific">Dorcoceras hygrometricum</name>
    <dbReference type="NCBI Taxonomy" id="472368"/>
    <lineage>
        <taxon>Eukaryota</taxon>
        <taxon>Viridiplantae</taxon>
        <taxon>Streptophyta</taxon>
        <taxon>Embryophyta</taxon>
        <taxon>Tracheophyta</taxon>
        <taxon>Spermatophyta</taxon>
        <taxon>Magnoliopsida</taxon>
        <taxon>eudicotyledons</taxon>
        <taxon>Gunneridae</taxon>
        <taxon>Pentapetalae</taxon>
        <taxon>asterids</taxon>
        <taxon>lamiids</taxon>
        <taxon>Lamiales</taxon>
        <taxon>Gesneriaceae</taxon>
        <taxon>Didymocarpoideae</taxon>
        <taxon>Trichosporeae</taxon>
        <taxon>Loxocarpinae</taxon>
        <taxon>Dorcoceras</taxon>
    </lineage>
</organism>
<feature type="region of interest" description="Disordered" evidence="1">
    <location>
        <begin position="119"/>
        <end position="153"/>
    </location>
</feature>
<sequence length="249" mass="28217">MQHAINQCYECMKAIKGRIARPASQLAINQSSLYTTHSKSAGGNHRSMIFRARQPIIARWSSDTTSQSVTTPMIALDFQAQQVIRPVTTWLSNSLNQQENNETDFSKKLRTPVATRFHSNANSGLQMGSNQKSNSQRVQRHQNHSNHRRRTATIDRNREHCDVLSIQMDSDLVIYRNTLVRTFQVMLPRRRGGGRGKFQEESEGQNEEVQRSGPFRRRDSQIEGATFPVCAVIPATPAADIPTVWTIEV</sequence>
<dbReference type="EMBL" id="KQ992436">
    <property type="protein sequence ID" value="KZV50399.1"/>
    <property type="molecule type" value="Genomic_DNA"/>
</dbReference>
<evidence type="ECO:0000313" key="3">
    <source>
        <dbReference type="Proteomes" id="UP000250235"/>
    </source>
</evidence>
<gene>
    <name evidence="2" type="ORF">F511_28882</name>
</gene>
<feature type="compositionally biased region" description="Basic residues" evidence="1">
    <location>
        <begin position="138"/>
        <end position="151"/>
    </location>
</feature>
<evidence type="ECO:0000313" key="2">
    <source>
        <dbReference type="EMBL" id="KZV50399.1"/>
    </source>
</evidence>
<feature type="compositionally biased region" description="Polar residues" evidence="1">
    <location>
        <begin position="119"/>
        <end position="135"/>
    </location>
</feature>
<accession>A0A2Z7D0H7</accession>
<feature type="region of interest" description="Disordered" evidence="1">
    <location>
        <begin position="190"/>
        <end position="218"/>
    </location>
</feature>